<comment type="caution">
    <text evidence="3">The sequence shown here is derived from an EMBL/GenBank/DDBJ whole genome shotgun (WGS) entry which is preliminary data.</text>
</comment>
<evidence type="ECO:0000256" key="1">
    <source>
        <dbReference type="SAM" id="Coils"/>
    </source>
</evidence>
<keyword evidence="4" id="KW-1185">Reference proteome</keyword>
<feature type="coiled-coil region" evidence="1">
    <location>
        <begin position="6"/>
        <end position="75"/>
    </location>
</feature>
<keyword evidence="2" id="KW-0472">Membrane</keyword>
<dbReference type="Gene3D" id="1.20.5.340">
    <property type="match status" value="1"/>
</dbReference>
<gene>
    <name evidence="3" type="ORF">CWR48_10620</name>
</gene>
<protein>
    <submittedName>
        <fullName evidence="3">Uncharacterized protein</fullName>
    </submittedName>
</protein>
<name>A0A3D8PSA6_9BACI</name>
<keyword evidence="2" id="KW-1133">Transmembrane helix</keyword>
<dbReference type="Proteomes" id="UP000257143">
    <property type="component" value="Unassembled WGS sequence"/>
</dbReference>
<feature type="transmembrane region" description="Helical" evidence="2">
    <location>
        <begin position="83"/>
        <end position="102"/>
    </location>
</feature>
<keyword evidence="2" id="KW-0812">Transmembrane</keyword>
<evidence type="ECO:0000313" key="4">
    <source>
        <dbReference type="Proteomes" id="UP000257143"/>
    </source>
</evidence>
<sequence>MGEPAVQLIEQSVKNNTQDIREMKKEIDKLKGDVSDVKSNQQLTNQNVSHILETLSDLKSNFKELDVKLDSDKDEQLRKYKSMIWQVAAAIIIAFILVSLGLR</sequence>
<dbReference type="OrthoDB" id="2966626at2"/>
<evidence type="ECO:0000256" key="2">
    <source>
        <dbReference type="SAM" id="Phobius"/>
    </source>
</evidence>
<dbReference type="RefSeq" id="WP_115773230.1">
    <property type="nucleotide sequence ID" value="NZ_PIOC01000017.1"/>
</dbReference>
<dbReference type="AlphaFoldDB" id="A0A3D8PSA6"/>
<dbReference type="EMBL" id="PIOC01000017">
    <property type="protein sequence ID" value="RDW18049.1"/>
    <property type="molecule type" value="Genomic_DNA"/>
</dbReference>
<reference evidence="4" key="1">
    <citation type="submission" date="2017-11" db="EMBL/GenBank/DDBJ databases">
        <authorList>
            <person name="Zhu W."/>
        </authorList>
    </citation>
    <scope>NUCLEOTIDE SEQUENCE [LARGE SCALE GENOMIC DNA]</scope>
    <source>
        <strain evidence="4">CAU 1183</strain>
    </source>
</reference>
<organism evidence="3 4">
    <name type="scientific">Oceanobacillus arenosus</name>
    <dbReference type="NCBI Taxonomy" id="1229153"/>
    <lineage>
        <taxon>Bacteria</taxon>
        <taxon>Bacillati</taxon>
        <taxon>Bacillota</taxon>
        <taxon>Bacilli</taxon>
        <taxon>Bacillales</taxon>
        <taxon>Bacillaceae</taxon>
        <taxon>Oceanobacillus</taxon>
    </lineage>
</organism>
<keyword evidence="1" id="KW-0175">Coiled coil</keyword>
<accession>A0A3D8PSA6</accession>
<evidence type="ECO:0000313" key="3">
    <source>
        <dbReference type="EMBL" id="RDW18049.1"/>
    </source>
</evidence>
<proteinExistence type="predicted"/>